<name>A0A9D4RFC1_DREPO</name>
<reference evidence="1" key="1">
    <citation type="journal article" date="2019" name="bioRxiv">
        <title>The Genome of the Zebra Mussel, Dreissena polymorpha: A Resource for Invasive Species Research.</title>
        <authorList>
            <person name="McCartney M.A."/>
            <person name="Auch B."/>
            <person name="Kono T."/>
            <person name="Mallez S."/>
            <person name="Zhang Y."/>
            <person name="Obille A."/>
            <person name="Becker A."/>
            <person name="Abrahante J.E."/>
            <person name="Garbe J."/>
            <person name="Badalamenti J.P."/>
            <person name="Herman A."/>
            <person name="Mangelson H."/>
            <person name="Liachko I."/>
            <person name="Sullivan S."/>
            <person name="Sone E.D."/>
            <person name="Koren S."/>
            <person name="Silverstein K.A.T."/>
            <person name="Beckman K.B."/>
            <person name="Gohl D.M."/>
        </authorList>
    </citation>
    <scope>NUCLEOTIDE SEQUENCE</scope>
    <source>
        <strain evidence="1">Duluth1</strain>
        <tissue evidence="1">Whole animal</tissue>
    </source>
</reference>
<dbReference type="AlphaFoldDB" id="A0A9D4RFC1"/>
<evidence type="ECO:0000313" key="1">
    <source>
        <dbReference type="EMBL" id="KAH3864527.1"/>
    </source>
</evidence>
<gene>
    <name evidence="1" type="ORF">DPMN_027546</name>
</gene>
<protein>
    <submittedName>
        <fullName evidence="1">Uncharacterized protein</fullName>
    </submittedName>
</protein>
<accession>A0A9D4RFC1</accession>
<proteinExistence type="predicted"/>
<comment type="caution">
    <text evidence="1">The sequence shown here is derived from an EMBL/GenBank/DDBJ whole genome shotgun (WGS) entry which is preliminary data.</text>
</comment>
<evidence type="ECO:0000313" key="2">
    <source>
        <dbReference type="Proteomes" id="UP000828390"/>
    </source>
</evidence>
<organism evidence="1 2">
    <name type="scientific">Dreissena polymorpha</name>
    <name type="common">Zebra mussel</name>
    <name type="synonym">Mytilus polymorpha</name>
    <dbReference type="NCBI Taxonomy" id="45954"/>
    <lineage>
        <taxon>Eukaryota</taxon>
        <taxon>Metazoa</taxon>
        <taxon>Spiralia</taxon>
        <taxon>Lophotrochozoa</taxon>
        <taxon>Mollusca</taxon>
        <taxon>Bivalvia</taxon>
        <taxon>Autobranchia</taxon>
        <taxon>Heteroconchia</taxon>
        <taxon>Euheterodonta</taxon>
        <taxon>Imparidentia</taxon>
        <taxon>Neoheterodontei</taxon>
        <taxon>Myida</taxon>
        <taxon>Dreissenoidea</taxon>
        <taxon>Dreissenidae</taxon>
        <taxon>Dreissena</taxon>
    </lineage>
</organism>
<sequence>MVNSTNNITYGPSNNESLLGLDTSQGTTHCAILCYWLDRNMCSFVTLEGGHRRGRQKKSWMENVKEWTSLPIDKLLIAAHETTKADLVWTRLQTRLTVQDCAIGSQEHVFMCNPRMMSPSRSSEEKLNGKCERVDKFYYWTIFRNCRHLPFQSIHKRIAQVPH</sequence>
<reference evidence="1" key="2">
    <citation type="submission" date="2020-11" db="EMBL/GenBank/DDBJ databases">
        <authorList>
            <person name="McCartney M.A."/>
            <person name="Auch B."/>
            <person name="Kono T."/>
            <person name="Mallez S."/>
            <person name="Becker A."/>
            <person name="Gohl D.M."/>
            <person name="Silverstein K.A.T."/>
            <person name="Koren S."/>
            <person name="Bechman K.B."/>
            <person name="Herman A."/>
            <person name="Abrahante J.E."/>
            <person name="Garbe J."/>
        </authorList>
    </citation>
    <scope>NUCLEOTIDE SEQUENCE</scope>
    <source>
        <strain evidence="1">Duluth1</strain>
        <tissue evidence="1">Whole animal</tissue>
    </source>
</reference>
<dbReference type="Proteomes" id="UP000828390">
    <property type="component" value="Unassembled WGS sequence"/>
</dbReference>
<dbReference type="EMBL" id="JAIWYP010000002">
    <property type="protein sequence ID" value="KAH3864527.1"/>
    <property type="molecule type" value="Genomic_DNA"/>
</dbReference>
<keyword evidence="2" id="KW-1185">Reference proteome</keyword>